<proteinExistence type="inferred from homology"/>
<evidence type="ECO:0000313" key="11">
    <source>
        <dbReference type="EMBL" id="CAB5119434.1"/>
    </source>
</evidence>
<dbReference type="PANTHER" id="PTHR10683">
    <property type="entry name" value="TRANSALDOLASE"/>
    <property type="match status" value="1"/>
</dbReference>
<dbReference type="Gene3D" id="3.20.20.70">
    <property type="entry name" value="Aldolase class I"/>
    <property type="match status" value="1"/>
</dbReference>
<comment type="similarity">
    <text evidence="4">Belongs to the transaldolase family. Type 2 subfamily.</text>
</comment>
<accession>A0A6J6J389</accession>
<gene>
    <name evidence="9" type="ORF">UFOPK1960_00649</name>
    <name evidence="10" type="ORF">UFOPK4275_00155</name>
    <name evidence="11" type="ORF">UFOPK4422_00598</name>
</gene>
<dbReference type="EMBL" id="CAFBQJ010000014">
    <property type="protein sequence ID" value="CAB5044797.1"/>
    <property type="molecule type" value="Genomic_DNA"/>
</dbReference>
<dbReference type="EMBL" id="CAEZVL010000081">
    <property type="protein sequence ID" value="CAB4630639.1"/>
    <property type="molecule type" value="Genomic_DNA"/>
</dbReference>
<dbReference type="InterPro" id="IPR001585">
    <property type="entry name" value="TAL/FSA"/>
</dbReference>
<dbReference type="CDD" id="cd00955">
    <property type="entry name" value="Transaldolase_like"/>
    <property type="match status" value="1"/>
</dbReference>
<dbReference type="NCBIfam" id="TIGR00876">
    <property type="entry name" value="tal_mycobact"/>
    <property type="match status" value="1"/>
</dbReference>
<name>A0A6J6J389_9ZZZZ</name>
<evidence type="ECO:0000256" key="7">
    <source>
        <dbReference type="ARBA" id="ARBA00023126"/>
    </source>
</evidence>
<dbReference type="AlphaFoldDB" id="A0A6J6J389"/>
<keyword evidence="6" id="KW-0808">Transferase</keyword>
<protein>
    <submittedName>
        <fullName evidence="9">Unannotated protein</fullName>
    </submittedName>
</protein>
<evidence type="ECO:0000313" key="9">
    <source>
        <dbReference type="EMBL" id="CAB4630639.1"/>
    </source>
</evidence>
<dbReference type="SUPFAM" id="SSF51569">
    <property type="entry name" value="Aldolase"/>
    <property type="match status" value="1"/>
</dbReference>
<dbReference type="EMBL" id="CAFBRX010000046">
    <property type="protein sequence ID" value="CAB5119434.1"/>
    <property type="molecule type" value="Genomic_DNA"/>
</dbReference>
<comment type="function">
    <text evidence="1">Transaldolase is important for the balance of metabolites in the pentose-phosphate pathway.</text>
</comment>
<dbReference type="GO" id="GO:0006098">
    <property type="term" value="P:pentose-phosphate shunt"/>
    <property type="evidence" value="ECO:0007669"/>
    <property type="project" value="UniProtKB-UniPathway"/>
</dbReference>
<evidence type="ECO:0000256" key="5">
    <source>
        <dbReference type="ARBA" id="ARBA00022490"/>
    </source>
</evidence>
<keyword evidence="8" id="KW-0704">Schiff base</keyword>
<keyword evidence="5" id="KW-0963">Cytoplasm</keyword>
<keyword evidence="7" id="KW-0570">Pentose shunt</keyword>
<dbReference type="InterPro" id="IPR004732">
    <property type="entry name" value="Transaldolase_2"/>
</dbReference>
<comment type="pathway">
    <text evidence="3">Carbohydrate degradation; pentose phosphate pathway.</text>
</comment>
<sequence length="368" mass="40424">MVSTDRLIRLHGDYGQSPWLDNLKRSLITSGDLATIRDAGIRGLTSNPTIFQKAIQGSADYDEQFRSLISADNSIIDCYWAMVLQDIHGALDVFESVYTNSNGGDGFVSVEVDPNLAHDHSATLLAGQHLWETVSRPHLMIKIPATVPCLESVQSMIAAGRNVNVTLIFSLDRYQKVMDAYILGLEKRLDAGLSINGISSVASFFISRVDAEVDKRLDVIGTPTALALRGRAAVAQAKLAYDRFRATFSGTRWEMLAKQGAAVQRPLWASTSTKNPSYPDTLYVDELIGHDSVNTLPDTTLEAFADHGTLRTTIDQNVHESRQVWAALSDVGVDMDDVARQLEDEGVLSFQKSFDELLVALSDKAQTF</sequence>
<dbReference type="PANTHER" id="PTHR10683:SF31">
    <property type="entry name" value="TRANSALDOLASE"/>
    <property type="match status" value="1"/>
</dbReference>
<evidence type="ECO:0000313" key="10">
    <source>
        <dbReference type="EMBL" id="CAB5044797.1"/>
    </source>
</evidence>
<dbReference type="UniPathway" id="UPA00115"/>
<evidence type="ECO:0000256" key="2">
    <source>
        <dbReference type="ARBA" id="ARBA00004496"/>
    </source>
</evidence>
<evidence type="ECO:0000256" key="1">
    <source>
        <dbReference type="ARBA" id="ARBA00003518"/>
    </source>
</evidence>
<evidence type="ECO:0000256" key="8">
    <source>
        <dbReference type="ARBA" id="ARBA00023270"/>
    </source>
</evidence>
<dbReference type="GO" id="GO:0005975">
    <property type="term" value="P:carbohydrate metabolic process"/>
    <property type="evidence" value="ECO:0007669"/>
    <property type="project" value="InterPro"/>
</dbReference>
<evidence type="ECO:0000256" key="4">
    <source>
        <dbReference type="ARBA" id="ARBA00008426"/>
    </source>
</evidence>
<dbReference type="NCBIfam" id="NF002881">
    <property type="entry name" value="PRK03343.1"/>
    <property type="match status" value="1"/>
</dbReference>
<dbReference type="PIRSF" id="PIRSF036915">
    <property type="entry name" value="Trnald_Bac_Plnt"/>
    <property type="match status" value="1"/>
</dbReference>
<dbReference type="HAMAP" id="MF_00493">
    <property type="entry name" value="Transaldolase_2"/>
    <property type="match status" value="1"/>
</dbReference>
<organism evidence="9">
    <name type="scientific">freshwater metagenome</name>
    <dbReference type="NCBI Taxonomy" id="449393"/>
    <lineage>
        <taxon>unclassified sequences</taxon>
        <taxon>metagenomes</taxon>
        <taxon>ecological metagenomes</taxon>
    </lineage>
</organism>
<dbReference type="InterPro" id="IPR013785">
    <property type="entry name" value="Aldolase_TIM"/>
</dbReference>
<evidence type="ECO:0000256" key="6">
    <source>
        <dbReference type="ARBA" id="ARBA00022679"/>
    </source>
</evidence>
<dbReference type="GO" id="GO:0005737">
    <property type="term" value="C:cytoplasm"/>
    <property type="evidence" value="ECO:0007669"/>
    <property type="project" value="UniProtKB-SubCell"/>
</dbReference>
<comment type="subcellular location">
    <subcellularLocation>
        <location evidence="2">Cytoplasm</location>
    </subcellularLocation>
</comment>
<dbReference type="Pfam" id="PF00923">
    <property type="entry name" value="TAL_FSA"/>
    <property type="match status" value="1"/>
</dbReference>
<dbReference type="GO" id="GO:0004801">
    <property type="term" value="F:transaldolase activity"/>
    <property type="evidence" value="ECO:0007669"/>
    <property type="project" value="InterPro"/>
</dbReference>
<reference evidence="9" key="1">
    <citation type="submission" date="2020-05" db="EMBL/GenBank/DDBJ databases">
        <authorList>
            <person name="Chiriac C."/>
            <person name="Salcher M."/>
            <person name="Ghai R."/>
            <person name="Kavagutti S V."/>
        </authorList>
    </citation>
    <scope>NUCLEOTIDE SEQUENCE</scope>
</reference>
<evidence type="ECO:0000256" key="3">
    <source>
        <dbReference type="ARBA" id="ARBA00004959"/>
    </source>
</evidence>